<evidence type="ECO:0000313" key="3">
    <source>
        <dbReference type="Proteomes" id="UP000218824"/>
    </source>
</evidence>
<dbReference type="GeneID" id="83063104"/>
<sequence length="414" mass="44765">MKNWWRGALLALQAFAASVADAQQTARSGAAAAAPATTTVIVLGVDHAAQLVAERDQPAALDAFLDRAKPDAICIERTPEAFARGDFYEFTYEAQDVAVPFARRRGIALCPIDWEPPVEDQRLGFGLALDTPPELRPLKGMFGFLAFAPQTLQRDLFHADDPAHLCKVADWAATPAAKARNDLPRRLYLYRTYLQAQRIAAAARAHPGGRVVVVVGEFHKRDIEAILADEPGVRVVQPSSLGRPDAHEIAAHDRPEYRTAIARFNLLGVQSASGAVDYAFVGRALAGLEAGGATPQTRLLRTRLELLQGRISRAEAIARYRALAADAGTAGFAWSGVKDAARVDSWFDPFGNLDVRRRALLEAARETLAAGDATAATALLDESAQGLSPRQLGQLRGYWQRDIATPNADPPKPL</sequence>
<reference evidence="2 3" key="1">
    <citation type="journal article" date="2017" name="DNA Res.">
        <title>Complete genome sequence and expression profile of the commercial lytic enzyme producer Lysobacter enzymogenes M497-1.</title>
        <authorList>
            <person name="Takami H."/>
            <person name="Toyoda A."/>
            <person name="Uchiyama I."/>
            <person name="Itoh T."/>
            <person name="Takaki Y."/>
            <person name="Arai W."/>
            <person name="Nishi S."/>
            <person name="Kawai M."/>
            <person name="Shinya K."/>
            <person name="Ikeda H."/>
        </authorList>
    </citation>
    <scope>NUCLEOTIDE SEQUENCE [LARGE SCALE GENOMIC DNA]</scope>
    <source>
        <strain evidence="2 3">M497-1</strain>
    </source>
</reference>
<gene>
    <name evidence="2" type="ORF">LEN_1228</name>
</gene>
<organism evidence="2 3">
    <name type="scientific">Lysobacter enzymogenes</name>
    <dbReference type="NCBI Taxonomy" id="69"/>
    <lineage>
        <taxon>Bacteria</taxon>
        <taxon>Pseudomonadati</taxon>
        <taxon>Pseudomonadota</taxon>
        <taxon>Gammaproteobacteria</taxon>
        <taxon>Lysobacterales</taxon>
        <taxon>Lysobacteraceae</taxon>
        <taxon>Lysobacter</taxon>
    </lineage>
</organism>
<dbReference type="AlphaFoldDB" id="A0AAU9AH51"/>
<keyword evidence="1" id="KW-0732">Signal</keyword>
<feature type="chain" id="PRO_5043818243" description="Haem-binding uptake Tiki superfamily ChaN domain-containing protein" evidence="1">
    <location>
        <begin position="23"/>
        <end position="414"/>
    </location>
</feature>
<evidence type="ECO:0000313" key="2">
    <source>
        <dbReference type="EMBL" id="BAV96715.1"/>
    </source>
</evidence>
<proteinExistence type="predicted"/>
<evidence type="ECO:0000256" key="1">
    <source>
        <dbReference type="SAM" id="SignalP"/>
    </source>
</evidence>
<dbReference type="KEGG" id="lem:LEN_1228"/>
<accession>A0AAU9AH51</accession>
<dbReference type="EMBL" id="AP014940">
    <property type="protein sequence ID" value="BAV96715.1"/>
    <property type="molecule type" value="Genomic_DNA"/>
</dbReference>
<feature type="signal peptide" evidence="1">
    <location>
        <begin position="1"/>
        <end position="22"/>
    </location>
</feature>
<dbReference type="RefSeq" id="WP_232518425.1">
    <property type="nucleotide sequence ID" value="NZ_AP014940.1"/>
</dbReference>
<protein>
    <recommendedName>
        <fullName evidence="4">Haem-binding uptake Tiki superfamily ChaN domain-containing protein</fullName>
    </recommendedName>
</protein>
<dbReference type="Proteomes" id="UP000218824">
    <property type="component" value="Chromosome"/>
</dbReference>
<name>A0AAU9AH51_LYSEN</name>
<evidence type="ECO:0008006" key="4">
    <source>
        <dbReference type="Google" id="ProtNLM"/>
    </source>
</evidence>